<evidence type="ECO:0000256" key="4">
    <source>
        <dbReference type="ARBA" id="ARBA00022737"/>
    </source>
</evidence>
<dbReference type="EMBL" id="SAYG01000006">
    <property type="protein sequence ID" value="TXJ45327.1"/>
    <property type="molecule type" value="Genomic_DNA"/>
</dbReference>
<comment type="caution">
    <text evidence="10">The sequence shown here is derived from an EMBL/GenBank/DDBJ whole genome shotgun (WGS) entry which is preliminary data.</text>
</comment>
<dbReference type="SMART" id="SM00382">
    <property type="entry name" value="AAA"/>
    <property type="match status" value="2"/>
</dbReference>
<reference evidence="10 11" key="1">
    <citation type="journal article" date="1992" name="Lakartidningen">
        <title>[Penicillin V and not amoxicillin is the first choice preparation in acute otitis].</title>
        <authorList>
            <person name="Kamme C."/>
            <person name="Lundgren K."/>
            <person name="Prellner K."/>
        </authorList>
    </citation>
    <scope>NUCLEOTIDE SEQUENCE [LARGE SCALE GENOMIC DNA]</scope>
    <source>
        <strain evidence="10 11">PC3714II</strain>
    </source>
</reference>
<dbReference type="Proteomes" id="UP000324574">
    <property type="component" value="Unassembled WGS sequence"/>
</dbReference>
<evidence type="ECO:0000256" key="6">
    <source>
        <dbReference type="ARBA" id="ARBA00022840"/>
    </source>
</evidence>
<proteinExistence type="predicted"/>
<dbReference type="InterPro" id="IPR050107">
    <property type="entry name" value="ABC_carbohydrate_import_ATPase"/>
</dbReference>
<keyword evidence="3" id="KW-0762">Sugar transport</keyword>
<evidence type="ECO:0000313" key="10">
    <source>
        <dbReference type="EMBL" id="TXJ45327.1"/>
    </source>
</evidence>
<evidence type="ECO:0000256" key="5">
    <source>
        <dbReference type="ARBA" id="ARBA00022741"/>
    </source>
</evidence>
<keyword evidence="4" id="KW-0677">Repeat</keyword>
<dbReference type="InterPro" id="IPR003439">
    <property type="entry name" value="ABC_transporter-like_ATP-bd"/>
</dbReference>
<dbReference type="Pfam" id="PF00005">
    <property type="entry name" value="ABC_tran"/>
    <property type="match status" value="2"/>
</dbReference>
<dbReference type="PANTHER" id="PTHR43790:SF1">
    <property type="entry name" value="XYLOSE IMPORT ATP-BINDING PROTEIN XYLG"/>
    <property type="match status" value="1"/>
</dbReference>
<keyword evidence="6 10" id="KW-0067">ATP-binding</keyword>
<feature type="domain" description="ABC transporter" evidence="9">
    <location>
        <begin position="6"/>
        <end position="243"/>
    </location>
</feature>
<keyword evidence="5" id="KW-0547">Nucleotide-binding</keyword>
<dbReference type="RefSeq" id="WP_147525978.1">
    <property type="nucleotide sequence ID" value="NZ_SAYG01000006.1"/>
</dbReference>
<dbReference type="Gene3D" id="3.40.50.300">
    <property type="entry name" value="P-loop containing nucleotide triphosphate hydrolases"/>
    <property type="match status" value="2"/>
</dbReference>
<dbReference type="GO" id="GO:0016887">
    <property type="term" value="F:ATP hydrolysis activity"/>
    <property type="evidence" value="ECO:0007669"/>
    <property type="project" value="InterPro"/>
</dbReference>
<evidence type="ECO:0000256" key="8">
    <source>
        <dbReference type="ARBA" id="ARBA00023136"/>
    </source>
</evidence>
<dbReference type="InterPro" id="IPR003593">
    <property type="entry name" value="AAA+_ATPase"/>
</dbReference>
<dbReference type="InterPro" id="IPR017871">
    <property type="entry name" value="ABC_transporter-like_CS"/>
</dbReference>
<keyword evidence="2" id="KW-1003">Cell membrane</keyword>
<evidence type="ECO:0000256" key="1">
    <source>
        <dbReference type="ARBA" id="ARBA00022448"/>
    </source>
</evidence>
<dbReference type="PROSITE" id="PS00211">
    <property type="entry name" value="ABC_TRANSPORTER_1"/>
    <property type="match status" value="1"/>
</dbReference>
<keyword evidence="7" id="KW-1278">Translocase</keyword>
<dbReference type="InterPro" id="IPR027417">
    <property type="entry name" value="P-loop_NTPase"/>
</dbReference>
<evidence type="ECO:0000256" key="7">
    <source>
        <dbReference type="ARBA" id="ARBA00022967"/>
    </source>
</evidence>
<evidence type="ECO:0000259" key="9">
    <source>
        <dbReference type="PROSITE" id="PS50893"/>
    </source>
</evidence>
<keyword evidence="8" id="KW-0472">Membrane</keyword>
<accession>A0A5C8F4V1</accession>
<evidence type="ECO:0000256" key="2">
    <source>
        <dbReference type="ARBA" id="ARBA00022475"/>
    </source>
</evidence>
<protein>
    <submittedName>
        <fullName evidence="10">Sugar ABC transporter ATP-binding protein</fullName>
    </submittedName>
</protein>
<organism evidence="10 11">
    <name type="scientific">Brachyspira aalborgi</name>
    <dbReference type="NCBI Taxonomy" id="29522"/>
    <lineage>
        <taxon>Bacteria</taxon>
        <taxon>Pseudomonadati</taxon>
        <taxon>Spirochaetota</taxon>
        <taxon>Spirochaetia</taxon>
        <taxon>Brachyspirales</taxon>
        <taxon>Brachyspiraceae</taxon>
        <taxon>Brachyspira</taxon>
    </lineage>
</organism>
<dbReference type="SUPFAM" id="SSF52540">
    <property type="entry name" value="P-loop containing nucleoside triphosphate hydrolases"/>
    <property type="match status" value="2"/>
</dbReference>
<dbReference type="AlphaFoldDB" id="A0A5C8F4V1"/>
<gene>
    <name evidence="10" type="ORF">EPJ70_02775</name>
</gene>
<evidence type="ECO:0000256" key="3">
    <source>
        <dbReference type="ARBA" id="ARBA00022597"/>
    </source>
</evidence>
<dbReference type="PANTHER" id="PTHR43790">
    <property type="entry name" value="CARBOHYDRATE TRANSPORT ATP-BINDING PROTEIN MG119-RELATED"/>
    <property type="match status" value="1"/>
</dbReference>
<dbReference type="PROSITE" id="PS50893">
    <property type="entry name" value="ABC_TRANSPORTER_2"/>
    <property type="match status" value="2"/>
</dbReference>
<evidence type="ECO:0000313" key="11">
    <source>
        <dbReference type="Proteomes" id="UP000324574"/>
    </source>
</evidence>
<feature type="domain" description="ABC transporter" evidence="9">
    <location>
        <begin position="251"/>
        <end position="499"/>
    </location>
</feature>
<dbReference type="CDD" id="cd03215">
    <property type="entry name" value="ABC_Carb_Monos_II"/>
    <property type="match status" value="1"/>
</dbReference>
<keyword evidence="1" id="KW-0813">Transport</keyword>
<dbReference type="GO" id="GO:0005524">
    <property type="term" value="F:ATP binding"/>
    <property type="evidence" value="ECO:0007669"/>
    <property type="project" value="UniProtKB-KW"/>
</dbReference>
<sequence>MNDSIVFLENIEKKFSGVYALKGVTFSVKQGEVRCLVGENGCGKSTLIKIISGFHKPDNGKLYLNGYEYIDLMPIEAIKNGIQVIYQDFSLFPNLTVAENISYSYMVSKQNRFFNINESKEIAKNGLQKINVDIDLSAVLGNLSVADKQLVAIARSLVSENTKLLILDEPTTALTHNEIERLLEVIKILKSNGVSIIFVSHKLRELTTVSDAITILRNGEVVANGLISEFDENKIAYYMTGREIKGEKYSVENIDNSKTILEIKSMSLKDKYKDISFSVKEGEILGITGLLGSGRSEIGQSLYGMLPYDKGTIIFNGEEIKIRSILDARKYAISYVPEDRLTEGLFLKQSILNNIIVSIYKQLSNIFGIINFNKANKLSLNTTKDLKLNTTDLDMYVQNLSGGNQQKVVIAKWLVSNTKLIILNGPTVGVDVGAKFEIHLKLKEIAKSGIGVIVISDDISELIENCNRILIISKGKLVKEVESKNETVDSLLNLILKDY</sequence>
<name>A0A5C8F4V1_9SPIR</name>
<dbReference type="CDD" id="cd03216">
    <property type="entry name" value="ABC_Carb_Monos_I"/>
    <property type="match status" value="1"/>
</dbReference>